<accession>A0A9P9KT87</accession>
<dbReference type="Proteomes" id="UP000736672">
    <property type="component" value="Unassembled WGS sequence"/>
</dbReference>
<evidence type="ECO:0000313" key="2">
    <source>
        <dbReference type="EMBL" id="KAH7268215.1"/>
    </source>
</evidence>
<reference evidence="2" key="1">
    <citation type="journal article" date="2021" name="Nat. Commun.">
        <title>Genetic determinants of endophytism in the Arabidopsis root mycobiome.</title>
        <authorList>
            <person name="Mesny F."/>
            <person name="Miyauchi S."/>
            <person name="Thiergart T."/>
            <person name="Pickel B."/>
            <person name="Atanasova L."/>
            <person name="Karlsson M."/>
            <person name="Huettel B."/>
            <person name="Barry K.W."/>
            <person name="Haridas S."/>
            <person name="Chen C."/>
            <person name="Bauer D."/>
            <person name="Andreopoulos W."/>
            <person name="Pangilinan J."/>
            <person name="LaButti K."/>
            <person name="Riley R."/>
            <person name="Lipzen A."/>
            <person name="Clum A."/>
            <person name="Drula E."/>
            <person name="Henrissat B."/>
            <person name="Kohler A."/>
            <person name="Grigoriev I.V."/>
            <person name="Martin F.M."/>
            <person name="Hacquard S."/>
        </authorList>
    </citation>
    <scope>NUCLEOTIDE SEQUENCE</scope>
    <source>
        <strain evidence="2">FSSC 5 MPI-SDFR-AT-0091</strain>
    </source>
</reference>
<sequence length="74" mass="8337">MAYVKLPIYGFFLSLAFYTLFRHLCYLVSPVHGCKVICFEPTLYLKTSRTRSPDSDSSLHCNQPGGLESATRST</sequence>
<proteinExistence type="predicted"/>
<organism evidence="2 3">
    <name type="scientific">Fusarium solani</name>
    <name type="common">Filamentous fungus</name>
    <dbReference type="NCBI Taxonomy" id="169388"/>
    <lineage>
        <taxon>Eukaryota</taxon>
        <taxon>Fungi</taxon>
        <taxon>Dikarya</taxon>
        <taxon>Ascomycota</taxon>
        <taxon>Pezizomycotina</taxon>
        <taxon>Sordariomycetes</taxon>
        <taxon>Hypocreomycetidae</taxon>
        <taxon>Hypocreales</taxon>
        <taxon>Nectriaceae</taxon>
        <taxon>Fusarium</taxon>
        <taxon>Fusarium solani species complex</taxon>
    </lineage>
</organism>
<keyword evidence="3" id="KW-1185">Reference proteome</keyword>
<protein>
    <submittedName>
        <fullName evidence="2">Uncharacterized protein</fullName>
    </submittedName>
</protein>
<dbReference type="AlphaFoldDB" id="A0A9P9KT87"/>
<dbReference type="EMBL" id="JAGTJS010000005">
    <property type="protein sequence ID" value="KAH7268215.1"/>
    <property type="molecule type" value="Genomic_DNA"/>
</dbReference>
<evidence type="ECO:0000256" key="1">
    <source>
        <dbReference type="SAM" id="MobiDB-lite"/>
    </source>
</evidence>
<name>A0A9P9KT87_FUSSL</name>
<gene>
    <name evidence="2" type="ORF">B0J15DRAFT_486484</name>
</gene>
<evidence type="ECO:0000313" key="3">
    <source>
        <dbReference type="Proteomes" id="UP000736672"/>
    </source>
</evidence>
<feature type="region of interest" description="Disordered" evidence="1">
    <location>
        <begin position="48"/>
        <end position="74"/>
    </location>
</feature>
<comment type="caution">
    <text evidence="2">The sequence shown here is derived from an EMBL/GenBank/DDBJ whole genome shotgun (WGS) entry which is preliminary data.</text>
</comment>